<keyword evidence="7" id="KW-1185">Reference proteome</keyword>
<dbReference type="PANTHER" id="PTHR30055">
    <property type="entry name" value="HTH-TYPE TRANSCRIPTIONAL REGULATOR RUTR"/>
    <property type="match status" value="1"/>
</dbReference>
<proteinExistence type="predicted"/>
<evidence type="ECO:0000256" key="2">
    <source>
        <dbReference type="ARBA" id="ARBA00023125"/>
    </source>
</evidence>
<evidence type="ECO:0000256" key="3">
    <source>
        <dbReference type="ARBA" id="ARBA00023163"/>
    </source>
</evidence>
<dbReference type="Proteomes" id="UP000066480">
    <property type="component" value="Chromosome"/>
</dbReference>
<dbReference type="PANTHER" id="PTHR30055:SF151">
    <property type="entry name" value="TRANSCRIPTIONAL REGULATORY PROTEIN"/>
    <property type="match status" value="1"/>
</dbReference>
<dbReference type="Pfam" id="PF00440">
    <property type="entry name" value="TetR_N"/>
    <property type="match status" value="1"/>
</dbReference>
<dbReference type="STRING" id="571913.VV02_08530"/>
<keyword evidence="1" id="KW-0805">Transcription regulation</keyword>
<reference evidence="6 7" key="1">
    <citation type="submission" date="2015-03" db="EMBL/GenBank/DDBJ databases">
        <title>Luteipulveratus halotolerans sp. nov., a novel actinobacterium (Dermacoccaceae) from Sarawak, Malaysia.</title>
        <authorList>
            <person name="Juboi H."/>
            <person name="Basik A."/>
            <person name="Shamsul S.S."/>
            <person name="Arnold P."/>
            <person name="Schmitt E.K."/>
            <person name="Sanglier J.-J."/>
            <person name="Yeo T."/>
        </authorList>
    </citation>
    <scope>NUCLEOTIDE SEQUENCE [LARGE SCALE GENOMIC DNA]</scope>
    <source>
        <strain evidence="6 7">MN07-A0370</strain>
    </source>
</reference>
<dbReference type="AlphaFoldDB" id="A0A0K1JH26"/>
<dbReference type="SUPFAM" id="SSF48498">
    <property type="entry name" value="Tetracyclin repressor-like, C-terminal domain"/>
    <property type="match status" value="1"/>
</dbReference>
<protein>
    <recommendedName>
        <fullName evidence="5">HTH tetR-type domain-containing protein</fullName>
    </recommendedName>
</protein>
<accession>A0A0K1JH26</accession>
<dbReference type="EMBL" id="CP011112">
    <property type="protein sequence ID" value="AKU15888.1"/>
    <property type="molecule type" value="Genomic_DNA"/>
</dbReference>
<organism evidence="6 7">
    <name type="scientific">Luteipulveratus mongoliensis</name>
    <dbReference type="NCBI Taxonomy" id="571913"/>
    <lineage>
        <taxon>Bacteria</taxon>
        <taxon>Bacillati</taxon>
        <taxon>Actinomycetota</taxon>
        <taxon>Actinomycetes</taxon>
        <taxon>Micrococcales</taxon>
        <taxon>Dermacoccaceae</taxon>
        <taxon>Luteipulveratus</taxon>
    </lineage>
</organism>
<feature type="domain" description="HTH tetR-type" evidence="5">
    <location>
        <begin position="22"/>
        <end position="82"/>
    </location>
</feature>
<name>A0A0K1JH26_9MICO</name>
<dbReference type="InterPro" id="IPR009057">
    <property type="entry name" value="Homeodomain-like_sf"/>
</dbReference>
<evidence type="ECO:0000313" key="7">
    <source>
        <dbReference type="Proteomes" id="UP000066480"/>
    </source>
</evidence>
<keyword evidence="2 4" id="KW-0238">DNA-binding</keyword>
<dbReference type="InterPro" id="IPR036271">
    <property type="entry name" value="Tet_transcr_reg_TetR-rel_C_sf"/>
</dbReference>
<evidence type="ECO:0000256" key="1">
    <source>
        <dbReference type="ARBA" id="ARBA00023015"/>
    </source>
</evidence>
<evidence type="ECO:0000259" key="5">
    <source>
        <dbReference type="PROSITE" id="PS50977"/>
    </source>
</evidence>
<feature type="DNA-binding region" description="H-T-H motif" evidence="4">
    <location>
        <begin position="45"/>
        <end position="64"/>
    </location>
</feature>
<evidence type="ECO:0000313" key="6">
    <source>
        <dbReference type="EMBL" id="AKU15888.1"/>
    </source>
</evidence>
<dbReference type="Gene3D" id="1.10.357.10">
    <property type="entry name" value="Tetracycline Repressor, domain 2"/>
    <property type="match status" value="1"/>
</dbReference>
<dbReference type="Pfam" id="PF02909">
    <property type="entry name" value="TetR_C_1"/>
    <property type="match status" value="1"/>
</dbReference>
<dbReference type="PROSITE" id="PS50977">
    <property type="entry name" value="HTH_TETR_2"/>
    <property type="match status" value="1"/>
</dbReference>
<dbReference type="GO" id="GO:0003700">
    <property type="term" value="F:DNA-binding transcription factor activity"/>
    <property type="evidence" value="ECO:0007669"/>
    <property type="project" value="TreeGrafter"/>
</dbReference>
<dbReference type="OrthoDB" id="329481at2"/>
<sequence>MAEEHVLIWDRPERSSRGPAPTFSRAQLARAALRLADAHGIDAVTMRAVAREVGAGSASLYRYVENRDDLVELMIDEAYAAFDLTSPPTGDWLADLLELARQSRRILLDRPWIIDVVATRTPMGPRVVAYLDHALGLLADIDVPAATRLEAVAILSATVRLLVHEEAQRDKPHPGAALQQAGRTGYLMRTAAAGEHPHLARALSEVSGMSPDEPAVQFDRIVRRVLVGLLSDPRDHTSSR</sequence>
<keyword evidence="3" id="KW-0804">Transcription</keyword>
<dbReference type="Gene3D" id="1.10.10.60">
    <property type="entry name" value="Homeodomain-like"/>
    <property type="match status" value="1"/>
</dbReference>
<dbReference type="RefSeq" id="WP_052590966.1">
    <property type="nucleotide sequence ID" value="NZ_CP011112.1"/>
</dbReference>
<dbReference type="KEGG" id="lmoi:VV02_08530"/>
<dbReference type="InterPro" id="IPR004111">
    <property type="entry name" value="Repressor_TetR_C"/>
</dbReference>
<dbReference type="GO" id="GO:0045892">
    <property type="term" value="P:negative regulation of DNA-templated transcription"/>
    <property type="evidence" value="ECO:0007669"/>
    <property type="project" value="InterPro"/>
</dbReference>
<dbReference type="GO" id="GO:0000976">
    <property type="term" value="F:transcription cis-regulatory region binding"/>
    <property type="evidence" value="ECO:0007669"/>
    <property type="project" value="TreeGrafter"/>
</dbReference>
<dbReference type="InterPro" id="IPR050109">
    <property type="entry name" value="HTH-type_TetR-like_transc_reg"/>
</dbReference>
<dbReference type="InterPro" id="IPR001647">
    <property type="entry name" value="HTH_TetR"/>
</dbReference>
<evidence type="ECO:0000256" key="4">
    <source>
        <dbReference type="PROSITE-ProRule" id="PRU00335"/>
    </source>
</evidence>
<dbReference type="SUPFAM" id="SSF46689">
    <property type="entry name" value="Homeodomain-like"/>
    <property type="match status" value="1"/>
</dbReference>
<gene>
    <name evidence="6" type="ORF">VV02_08530</name>
</gene>